<proteinExistence type="predicted"/>
<dbReference type="AlphaFoldDB" id="A0A412XQ64"/>
<comment type="caution">
    <text evidence="1">The sequence shown here is derived from an EMBL/GenBank/DDBJ whole genome shotgun (WGS) entry which is preliminary data.</text>
</comment>
<gene>
    <name evidence="1" type="ORF">DWW10_24850</name>
</gene>
<dbReference type="Proteomes" id="UP000283850">
    <property type="component" value="Unassembled WGS sequence"/>
</dbReference>
<reference evidence="1 2" key="1">
    <citation type="submission" date="2018-08" db="EMBL/GenBank/DDBJ databases">
        <title>A genome reference for cultivated species of the human gut microbiota.</title>
        <authorList>
            <person name="Zou Y."/>
            <person name="Xue W."/>
            <person name="Luo G."/>
        </authorList>
    </citation>
    <scope>NUCLEOTIDE SEQUENCE [LARGE SCALE GENOMIC DNA]</scope>
    <source>
        <strain evidence="1 2">AF14-32</strain>
    </source>
</reference>
<sequence length="287" mass="31559">MIQDYLIAGHRIRVEGGKLIQAIEALPGFPVFKTKSGGEPLCRFIATPNQVPVFEQVYYRSEIDGIVSRFGRYTDGYVFDMTFPDAEPLSMWMIQDARIAYFTGNFAPILLRFACWIAYGVAAAPLGTVAIHTSTICYQGKAVLFLGESGTGKSTHTRLWRENIEGAVLLNDDSPILRIIDGKPWVYGSPWSGKTPCYKNESYPLAACVRLSQAPFNKIERLNTAQGYGALHPSCPPCFAYDDALYDSISGTLSNLLSNVPVYHLSCLPDAAAARLSCETIFGACEK</sequence>
<name>A0A412XQ64_9BACE</name>
<dbReference type="SUPFAM" id="SSF53795">
    <property type="entry name" value="PEP carboxykinase-like"/>
    <property type="match status" value="1"/>
</dbReference>
<evidence type="ECO:0000313" key="1">
    <source>
        <dbReference type="EMBL" id="RGV47324.1"/>
    </source>
</evidence>
<evidence type="ECO:0008006" key="3">
    <source>
        <dbReference type="Google" id="ProtNLM"/>
    </source>
</evidence>
<organism evidence="1 2">
    <name type="scientific">Bacteroides intestinalis</name>
    <dbReference type="NCBI Taxonomy" id="329854"/>
    <lineage>
        <taxon>Bacteria</taxon>
        <taxon>Pseudomonadati</taxon>
        <taxon>Bacteroidota</taxon>
        <taxon>Bacteroidia</taxon>
        <taxon>Bacteroidales</taxon>
        <taxon>Bacteroidaceae</taxon>
        <taxon>Bacteroides</taxon>
    </lineage>
</organism>
<accession>A0A412XQ64</accession>
<evidence type="ECO:0000313" key="2">
    <source>
        <dbReference type="Proteomes" id="UP000283850"/>
    </source>
</evidence>
<dbReference type="InterPro" id="IPR027417">
    <property type="entry name" value="P-loop_NTPase"/>
</dbReference>
<dbReference type="EMBL" id="QRZF01000034">
    <property type="protein sequence ID" value="RGV47324.1"/>
    <property type="molecule type" value="Genomic_DNA"/>
</dbReference>
<protein>
    <recommendedName>
        <fullName evidence="3">Phosphoenolpyruvate carboxykinase</fullName>
    </recommendedName>
</protein>
<dbReference type="RefSeq" id="WP_118487391.1">
    <property type="nucleotide sequence ID" value="NZ_QRZF01000034.1"/>
</dbReference>
<dbReference type="Gene3D" id="3.40.50.300">
    <property type="entry name" value="P-loop containing nucleotide triphosphate hydrolases"/>
    <property type="match status" value="1"/>
</dbReference>